<evidence type="ECO:0000256" key="6">
    <source>
        <dbReference type="SAM" id="SignalP"/>
    </source>
</evidence>
<protein>
    <submittedName>
        <fullName evidence="8">Protein-disulfide isomerase</fullName>
    </submittedName>
</protein>
<keyword evidence="9" id="KW-1185">Reference proteome</keyword>
<keyword evidence="2 6" id="KW-0732">Signal</keyword>
<dbReference type="GO" id="GO:0016853">
    <property type="term" value="F:isomerase activity"/>
    <property type="evidence" value="ECO:0007669"/>
    <property type="project" value="UniProtKB-KW"/>
</dbReference>
<keyword evidence="5" id="KW-0676">Redox-active center</keyword>
<accession>Q2N930</accession>
<dbReference type="GO" id="GO:0016491">
    <property type="term" value="F:oxidoreductase activity"/>
    <property type="evidence" value="ECO:0007669"/>
    <property type="project" value="UniProtKB-KW"/>
</dbReference>
<gene>
    <name evidence="8" type="ordered locus">ELI_08595</name>
</gene>
<evidence type="ECO:0000256" key="1">
    <source>
        <dbReference type="ARBA" id="ARBA00005791"/>
    </source>
</evidence>
<dbReference type="InterPro" id="IPR012336">
    <property type="entry name" value="Thioredoxin-like_fold"/>
</dbReference>
<evidence type="ECO:0000259" key="7">
    <source>
        <dbReference type="Pfam" id="PF13462"/>
    </source>
</evidence>
<dbReference type="PANTHER" id="PTHR13887">
    <property type="entry name" value="GLUTATHIONE S-TRANSFERASE KAPPA"/>
    <property type="match status" value="1"/>
</dbReference>
<evidence type="ECO:0000313" key="9">
    <source>
        <dbReference type="Proteomes" id="UP000008808"/>
    </source>
</evidence>
<evidence type="ECO:0000313" key="8">
    <source>
        <dbReference type="EMBL" id="ABC63811.1"/>
    </source>
</evidence>
<proteinExistence type="inferred from homology"/>
<dbReference type="STRING" id="314225.ELI_08595"/>
<dbReference type="SUPFAM" id="SSF52833">
    <property type="entry name" value="Thioredoxin-like"/>
    <property type="match status" value="1"/>
</dbReference>
<keyword evidence="3" id="KW-0560">Oxidoreductase</keyword>
<dbReference type="PANTHER" id="PTHR13887:SF14">
    <property type="entry name" value="DISULFIDE BOND FORMATION PROTEIN D"/>
    <property type="match status" value="1"/>
</dbReference>
<dbReference type="HOGENOM" id="CLU_000288_47_5_5"/>
<comment type="similarity">
    <text evidence="1">Belongs to the thioredoxin family. DsbA subfamily.</text>
</comment>
<feature type="domain" description="Thioredoxin-like fold" evidence="7">
    <location>
        <begin position="65"/>
        <end position="250"/>
    </location>
</feature>
<evidence type="ECO:0000256" key="2">
    <source>
        <dbReference type="ARBA" id="ARBA00022729"/>
    </source>
</evidence>
<name>Q2N930_ERYLH</name>
<keyword evidence="8" id="KW-0413">Isomerase</keyword>
<dbReference type="Pfam" id="PF13462">
    <property type="entry name" value="Thioredoxin_4"/>
    <property type="match status" value="1"/>
</dbReference>
<sequence>MKELTIMTPFRRVVFATFAAPLALGLAACGDTATDEGVVEGEPVAEVPAPEGQQWADVTTVTDLQGHMIGNPDAPIKLVEYGSLTCGTCANFTQTGFEELRSEYINTGRVSFELRPLVLNPLDLVMVNLARCSSDEAVVPLSEQVWMNFQEVMGQAQQAGQAFEQAIGLPEEQRYVAAAEATGLLDFFAARGLSRDQARTCLQDVEKVKAIAERSAQQGEEFNVTGTPTFFVNGNKLADVYSWEALEPVLQRAGAR</sequence>
<dbReference type="Proteomes" id="UP000008808">
    <property type="component" value="Chromosome"/>
</dbReference>
<dbReference type="eggNOG" id="COG1651">
    <property type="taxonomic scope" value="Bacteria"/>
</dbReference>
<evidence type="ECO:0000256" key="3">
    <source>
        <dbReference type="ARBA" id="ARBA00023002"/>
    </source>
</evidence>
<dbReference type="AlphaFoldDB" id="Q2N930"/>
<feature type="signal peptide" evidence="6">
    <location>
        <begin position="1"/>
        <end position="19"/>
    </location>
</feature>
<dbReference type="EMBL" id="CP000157">
    <property type="protein sequence ID" value="ABC63811.1"/>
    <property type="molecule type" value="Genomic_DNA"/>
</dbReference>
<dbReference type="Gene3D" id="3.40.30.10">
    <property type="entry name" value="Glutaredoxin"/>
    <property type="match status" value="1"/>
</dbReference>
<feature type="chain" id="PRO_5004213112" evidence="6">
    <location>
        <begin position="20"/>
        <end position="256"/>
    </location>
</feature>
<dbReference type="Gene3D" id="1.10.40.110">
    <property type="match status" value="1"/>
</dbReference>
<organism evidence="8 9">
    <name type="scientific">Erythrobacter litoralis (strain HTCC2594)</name>
    <dbReference type="NCBI Taxonomy" id="314225"/>
    <lineage>
        <taxon>Bacteria</taxon>
        <taxon>Pseudomonadati</taxon>
        <taxon>Pseudomonadota</taxon>
        <taxon>Alphaproteobacteria</taxon>
        <taxon>Sphingomonadales</taxon>
        <taxon>Erythrobacteraceae</taxon>
        <taxon>Erythrobacter/Porphyrobacter group</taxon>
        <taxon>Erythrobacter</taxon>
    </lineage>
</organism>
<dbReference type="PROSITE" id="PS51257">
    <property type="entry name" value="PROKAR_LIPOPROTEIN"/>
    <property type="match status" value="1"/>
</dbReference>
<evidence type="ECO:0000256" key="5">
    <source>
        <dbReference type="ARBA" id="ARBA00023284"/>
    </source>
</evidence>
<keyword evidence="4" id="KW-1015">Disulfide bond</keyword>
<dbReference type="KEGG" id="eli:ELI_08595"/>
<reference evidence="9" key="1">
    <citation type="journal article" date="2009" name="J. Bacteriol.">
        <title>Complete genome sequence of Erythrobacter litoralis HTCC2594.</title>
        <authorList>
            <person name="Oh H.M."/>
            <person name="Giovannoni S.J."/>
            <person name="Ferriera S."/>
            <person name="Johnson J."/>
            <person name="Cho J.C."/>
        </authorList>
    </citation>
    <scope>NUCLEOTIDE SEQUENCE [LARGE SCALE GENOMIC DNA]</scope>
    <source>
        <strain evidence="9">HTCC2594</strain>
    </source>
</reference>
<evidence type="ECO:0000256" key="4">
    <source>
        <dbReference type="ARBA" id="ARBA00023157"/>
    </source>
</evidence>
<dbReference type="InterPro" id="IPR036249">
    <property type="entry name" value="Thioredoxin-like_sf"/>
</dbReference>